<dbReference type="PANTHER" id="PTHR44998:SF1">
    <property type="entry name" value="UDP-N-ACETYLGLUCOSAMINE--PEPTIDE N-ACETYLGLUCOSAMINYLTRANSFERASE 110 KDA SUBUNIT"/>
    <property type="match status" value="1"/>
</dbReference>
<evidence type="ECO:0000256" key="1">
    <source>
        <dbReference type="ARBA" id="ARBA00004922"/>
    </source>
</evidence>
<dbReference type="InterPro" id="IPR011990">
    <property type="entry name" value="TPR-like_helical_dom_sf"/>
</dbReference>
<proteinExistence type="inferred from homology"/>
<feature type="domain" description="O-GlcNAc transferase C-terminal" evidence="9">
    <location>
        <begin position="417"/>
        <end position="600"/>
    </location>
</feature>
<dbReference type="InterPro" id="IPR029489">
    <property type="entry name" value="OGT/SEC/SPY_C"/>
</dbReference>
<evidence type="ECO:0000256" key="5">
    <source>
        <dbReference type="ARBA" id="ARBA00022679"/>
    </source>
</evidence>
<evidence type="ECO:0000313" key="11">
    <source>
        <dbReference type="Proteomes" id="UP001216510"/>
    </source>
</evidence>
<comment type="similarity">
    <text evidence="2">Belongs to the glycosyltransferase 41 family. O-GlcNAc transferase subfamily.</text>
</comment>
<keyword evidence="6" id="KW-0677">Repeat</keyword>
<keyword evidence="5" id="KW-0808">Transferase</keyword>
<dbReference type="Proteomes" id="UP001216510">
    <property type="component" value="Chromosome"/>
</dbReference>
<dbReference type="SMART" id="SM00028">
    <property type="entry name" value="TPR"/>
    <property type="match status" value="3"/>
</dbReference>
<reference evidence="10 11" key="1">
    <citation type="submission" date="2023-02" db="EMBL/GenBank/DDBJ databases">
        <title>Gemone sequence of Telluria chitinolytica ACM 3522T.</title>
        <authorList>
            <person name="Frediansyah A."/>
            <person name="Miess H."/>
            <person name="Gross H."/>
        </authorList>
    </citation>
    <scope>NUCLEOTIDE SEQUENCE [LARGE SCALE GENOMIC DNA]</scope>
    <source>
        <strain evidence="10 11">ACM 3522</strain>
    </source>
</reference>
<dbReference type="EMBL" id="CP119083">
    <property type="protein sequence ID" value="WEF32264.1"/>
    <property type="molecule type" value="Genomic_DNA"/>
</dbReference>
<dbReference type="Gene3D" id="3.40.50.150">
    <property type="entry name" value="Vaccinia Virus protein VP39"/>
    <property type="match status" value="1"/>
</dbReference>
<keyword evidence="4" id="KW-0328">Glycosyltransferase</keyword>
<dbReference type="Gene3D" id="3.40.50.2000">
    <property type="entry name" value="Glycogen Phosphorylase B"/>
    <property type="match status" value="1"/>
</dbReference>
<dbReference type="InterPro" id="IPR029063">
    <property type="entry name" value="SAM-dependent_MTases_sf"/>
</dbReference>
<organism evidence="10 11">
    <name type="scientific">Pseudoduganella chitinolytica</name>
    <dbReference type="NCBI Taxonomy" id="34070"/>
    <lineage>
        <taxon>Bacteria</taxon>
        <taxon>Pseudomonadati</taxon>
        <taxon>Pseudomonadota</taxon>
        <taxon>Betaproteobacteria</taxon>
        <taxon>Burkholderiales</taxon>
        <taxon>Oxalobacteraceae</taxon>
        <taxon>Telluria group</taxon>
        <taxon>Pseudoduganella</taxon>
    </lineage>
</organism>
<dbReference type="Gene3D" id="1.25.40.10">
    <property type="entry name" value="Tetratricopeptide repeat domain"/>
    <property type="match status" value="2"/>
</dbReference>
<dbReference type="PROSITE" id="PS50005">
    <property type="entry name" value="TPR"/>
    <property type="match status" value="1"/>
</dbReference>
<name>A0ABY8B8K2_9BURK</name>
<dbReference type="PANTHER" id="PTHR44998">
    <property type="match status" value="1"/>
</dbReference>
<feature type="repeat" description="TPR" evidence="8">
    <location>
        <begin position="142"/>
        <end position="175"/>
    </location>
</feature>
<gene>
    <name evidence="10" type="ORF">PX653_23040</name>
</gene>
<accession>A0ABY8B8K2</accession>
<evidence type="ECO:0000313" key="10">
    <source>
        <dbReference type="EMBL" id="WEF32264.1"/>
    </source>
</evidence>
<keyword evidence="7 8" id="KW-0802">TPR repeat</keyword>
<comment type="pathway">
    <text evidence="1">Protein modification; protein glycosylation.</text>
</comment>
<dbReference type="InterPro" id="IPR019734">
    <property type="entry name" value="TPR_rpt"/>
</dbReference>
<dbReference type="SUPFAM" id="SSF48452">
    <property type="entry name" value="TPR-like"/>
    <property type="match status" value="1"/>
</dbReference>
<protein>
    <recommendedName>
        <fullName evidence="3">protein O-GlcNAc transferase</fullName>
        <ecNumber evidence="3">2.4.1.255</ecNumber>
    </recommendedName>
</protein>
<evidence type="ECO:0000256" key="3">
    <source>
        <dbReference type="ARBA" id="ARBA00011970"/>
    </source>
</evidence>
<evidence type="ECO:0000256" key="2">
    <source>
        <dbReference type="ARBA" id="ARBA00005386"/>
    </source>
</evidence>
<dbReference type="RefSeq" id="WP_277415020.1">
    <property type="nucleotide sequence ID" value="NZ_CP119083.1"/>
</dbReference>
<evidence type="ECO:0000259" key="9">
    <source>
        <dbReference type="Pfam" id="PF13844"/>
    </source>
</evidence>
<dbReference type="Pfam" id="PF13432">
    <property type="entry name" value="TPR_16"/>
    <property type="match status" value="1"/>
</dbReference>
<evidence type="ECO:0000256" key="7">
    <source>
        <dbReference type="ARBA" id="ARBA00022803"/>
    </source>
</evidence>
<dbReference type="Gene3D" id="3.40.50.11380">
    <property type="match status" value="1"/>
</dbReference>
<dbReference type="SUPFAM" id="SSF53756">
    <property type="entry name" value="UDP-Glycosyltransferase/glycogen phosphorylase"/>
    <property type="match status" value="1"/>
</dbReference>
<evidence type="ECO:0000256" key="8">
    <source>
        <dbReference type="PROSITE-ProRule" id="PRU00339"/>
    </source>
</evidence>
<evidence type="ECO:0000256" key="4">
    <source>
        <dbReference type="ARBA" id="ARBA00022676"/>
    </source>
</evidence>
<keyword evidence="11" id="KW-1185">Reference proteome</keyword>
<sequence>MTSTAFTPDDVPPAARHHFELARLGQLPILDLFGAAHELTDAGRIDVAAGLYRTWLDHTASPAAFAVCFNYGVTLSTLKDDAAAETVYRRAIALNPQFVEARLNLGTLLERLGRPDEALATWQAILDEVTDPPVSNDPELHVQTLNNLGRLLEIQRRLPEAQEMLVRSLRLDPRQPNVLTHWVHLRQKLCEWPVYCGLDDVVTPEDMMNATAALAMLSGSPDPARQLAAAQRFVREKVNSDVPALSDDTGYAHERIRIGYLSSDFCSHAVSILTAELYELHDRQRVEVYAFSWSREDGSPLRARVVRAMDHYIRIDNLTDAEAAQRIRDCEIDVLIDLHGLTLGARPGILCYRAAPVQVTWLGLPGPTAVPGVDYVLSDRFVLPPELEPYFTEKPLHLPNCFQINDRQRAIGPRPDRAANGLPEGKLVFCSFNNAFKITPDVFGAWMRILQQVPDSVLWLVTDVPQTRANLLREAAAHGIGADRVLFAGRVFPAEYLARYQLADLFLDTAPFNGGTTASDALWAGLPVLTWAGHTFSSRMAGSLLHAVGLPELVTYTLDEYERTAVALARDPARLATLRARLAEGRDRSDLFDTPRFVRQLEDVLASVVRRPAGYRPPAVLPAAPTMLPPPTEPSVPQTGVLGLLRPNLTRLVEVGSAGLAPHWRTRHLRAHFTAIGSSADLLDGGDWCTGRVAQDIETLDLEQWHALRDTDCWLFVNTLERLRDPWGVLQRIRAQANGPVEVVACVSNAQYWEVQAGMVGGTLSYREGSILQPRQLRWFGRQSLADLLGSCGFRLMDMQVVTGAAPPDAVQHAIRQLAASIGAAPELALADAIPHQYIVRACAA</sequence>
<feature type="domain" description="O-GlcNAc transferase C-terminal" evidence="9">
    <location>
        <begin position="248"/>
        <end position="409"/>
    </location>
</feature>
<dbReference type="EC" id="2.4.1.255" evidence="3"/>
<evidence type="ECO:0000256" key="6">
    <source>
        <dbReference type="ARBA" id="ARBA00022737"/>
    </source>
</evidence>
<dbReference type="Pfam" id="PF13844">
    <property type="entry name" value="Glyco_transf_41"/>
    <property type="match status" value="2"/>
</dbReference>